<evidence type="ECO:0000313" key="1">
    <source>
        <dbReference type="EMBL" id="ACB53217.1"/>
    </source>
</evidence>
<reference evidence="1 2" key="1">
    <citation type="journal article" date="2008" name="Proc. Natl. Acad. Sci. U.S.A.">
        <title>The genome of Cyanothece 51142, a unicellular diazotrophic cyanobacterium important in the marine nitrogen cycle.</title>
        <authorList>
            <person name="Welsh E.A."/>
            <person name="Liberton M."/>
            <person name="Stoeckel J."/>
            <person name="Loh T."/>
            <person name="Elvitigala T."/>
            <person name="Wang C."/>
            <person name="Wollam A."/>
            <person name="Fulton R.S."/>
            <person name="Clifton S.W."/>
            <person name="Jacobs J.M."/>
            <person name="Aurora R."/>
            <person name="Ghosh B.K."/>
            <person name="Sherman L.A."/>
            <person name="Smith R.D."/>
            <person name="Wilson R.K."/>
            <person name="Pakrasi H.B."/>
        </authorList>
    </citation>
    <scope>NUCLEOTIDE SEQUENCE [LARGE SCALE GENOMIC DNA]</scope>
    <source>
        <strain evidence="2">ATCC 51142 / BH68</strain>
    </source>
</reference>
<dbReference type="STRING" id="43989.cce_3869"/>
<sequence length="33" mass="3815">MGIAHLTNNTEDEAMKAKYDVEVDVFRLILKSY</sequence>
<name>B1WP38_CROS5</name>
<dbReference type="EMBL" id="CP000806">
    <property type="protein sequence ID" value="ACB53217.1"/>
    <property type="molecule type" value="Genomic_DNA"/>
</dbReference>
<proteinExistence type="predicted"/>
<dbReference type="KEGG" id="cyt:cce_3869"/>
<accession>B1WP38</accession>
<dbReference type="Proteomes" id="UP000001203">
    <property type="component" value="Chromosome circular"/>
</dbReference>
<protein>
    <submittedName>
        <fullName evidence="1">Uncharacterized protein</fullName>
    </submittedName>
</protein>
<organism evidence="1 2">
    <name type="scientific">Crocosphaera subtropica (strain ATCC 51142 / BH68)</name>
    <name type="common">Cyanothece sp. (strain ATCC 51142)</name>
    <dbReference type="NCBI Taxonomy" id="43989"/>
    <lineage>
        <taxon>Bacteria</taxon>
        <taxon>Bacillati</taxon>
        <taxon>Cyanobacteriota</taxon>
        <taxon>Cyanophyceae</taxon>
        <taxon>Oscillatoriophycideae</taxon>
        <taxon>Chroococcales</taxon>
        <taxon>Aphanothecaceae</taxon>
        <taxon>Crocosphaera</taxon>
        <taxon>Crocosphaera subtropica</taxon>
    </lineage>
</organism>
<dbReference type="AlphaFoldDB" id="B1WP38"/>
<gene>
    <name evidence="1" type="ordered locus">cce_3869</name>
</gene>
<evidence type="ECO:0000313" key="2">
    <source>
        <dbReference type="Proteomes" id="UP000001203"/>
    </source>
</evidence>
<keyword evidence="2" id="KW-1185">Reference proteome</keyword>
<dbReference type="HOGENOM" id="CLU_3381464_0_0_3"/>